<evidence type="ECO:0000256" key="1">
    <source>
        <dbReference type="SAM" id="MobiDB-lite"/>
    </source>
</evidence>
<sequence length="435" mass="49193">MRSSMDSGTDVPLPVPRRPTRQPRCLSASEIARNVKHFEVWSACQGCEQVAYSDIPEDLQEDVSRVFSTDGMLPASWTKKSSGKPKEFRKFLRKARKCCPSLFSESVSSETDEGRALYIDLLVVFSAWRRLAWMRESNETHSEADFVANVYELLRGPAISQSSYKSKCTISLPQPQRNLRSKTTARRILSAKTVIPDCAVFISAKDVRSLSHAATSPFKVLKRGEATERRHRSESSFEIQSTPCAQLPEMPRFEFAASFFEDKKPLHQMLEDAYRQNRMACAAAIRHLHSLCIKAPIFGLIWSDGTVRAHVDWSVSENYTSPLTVRSAPFPGLGHDEDAKADVFHEWRLDNPSDIIQVWLLIRNLDNWTAGRFRERVTAGVDELVRCVCTEHRRYRPWKRAGASVLAEVHDENSGSSAVVSASSIASRVKRRKCN</sequence>
<dbReference type="EMBL" id="SGPL01000360">
    <property type="protein sequence ID" value="THH13362.1"/>
    <property type="molecule type" value="Genomic_DNA"/>
</dbReference>
<keyword evidence="3" id="KW-1185">Reference proteome</keyword>
<feature type="region of interest" description="Disordered" evidence="1">
    <location>
        <begin position="1"/>
        <end position="21"/>
    </location>
</feature>
<gene>
    <name evidence="2" type="ORF">EW146_g6841</name>
</gene>
<proteinExistence type="predicted"/>
<comment type="caution">
    <text evidence="2">The sequence shown here is derived from an EMBL/GenBank/DDBJ whole genome shotgun (WGS) entry which is preliminary data.</text>
</comment>
<protein>
    <submittedName>
        <fullName evidence="2">Uncharacterized protein</fullName>
    </submittedName>
</protein>
<organism evidence="2 3">
    <name type="scientific">Bondarzewia mesenterica</name>
    <dbReference type="NCBI Taxonomy" id="1095465"/>
    <lineage>
        <taxon>Eukaryota</taxon>
        <taxon>Fungi</taxon>
        <taxon>Dikarya</taxon>
        <taxon>Basidiomycota</taxon>
        <taxon>Agaricomycotina</taxon>
        <taxon>Agaricomycetes</taxon>
        <taxon>Russulales</taxon>
        <taxon>Bondarzewiaceae</taxon>
        <taxon>Bondarzewia</taxon>
    </lineage>
</organism>
<reference evidence="2 3" key="1">
    <citation type="submission" date="2019-02" db="EMBL/GenBank/DDBJ databases">
        <title>Genome sequencing of the rare red list fungi Bondarzewia mesenterica.</title>
        <authorList>
            <person name="Buettner E."/>
            <person name="Kellner H."/>
        </authorList>
    </citation>
    <scope>NUCLEOTIDE SEQUENCE [LARGE SCALE GENOMIC DNA]</scope>
    <source>
        <strain evidence="2 3">DSM 108281</strain>
    </source>
</reference>
<evidence type="ECO:0000313" key="2">
    <source>
        <dbReference type="EMBL" id="THH13362.1"/>
    </source>
</evidence>
<dbReference type="Proteomes" id="UP000310158">
    <property type="component" value="Unassembled WGS sequence"/>
</dbReference>
<dbReference type="OrthoDB" id="3261881at2759"/>
<name>A0A4S4LME6_9AGAM</name>
<accession>A0A4S4LME6</accession>
<dbReference type="AlphaFoldDB" id="A0A4S4LME6"/>
<evidence type="ECO:0000313" key="3">
    <source>
        <dbReference type="Proteomes" id="UP000310158"/>
    </source>
</evidence>